<keyword evidence="2" id="KW-1185">Reference proteome</keyword>
<evidence type="ECO:0000313" key="1">
    <source>
        <dbReference type="EMBL" id="KAH1183890.1"/>
    </source>
</evidence>
<reference evidence="1" key="1">
    <citation type="submission" date="2021-09" db="EMBL/GenBank/DDBJ databases">
        <title>The genome of Mauremys mutica provides insights into the evolution of semi-aquatic lifestyle.</title>
        <authorList>
            <person name="Gong S."/>
            <person name="Gao Y."/>
        </authorList>
    </citation>
    <scope>NUCLEOTIDE SEQUENCE</scope>
    <source>
        <strain evidence="1">MM-2020</strain>
        <tissue evidence="1">Muscle</tissue>
    </source>
</reference>
<organism evidence="1 2">
    <name type="scientific">Mauremys mutica</name>
    <name type="common">yellowpond turtle</name>
    <dbReference type="NCBI Taxonomy" id="74926"/>
    <lineage>
        <taxon>Eukaryota</taxon>
        <taxon>Metazoa</taxon>
        <taxon>Chordata</taxon>
        <taxon>Craniata</taxon>
        <taxon>Vertebrata</taxon>
        <taxon>Euteleostomi</taxon>
        <taxon>Archelosauria</taxon>
        <taxon>Testudinata</taxon>
        <taxon>Testudines</taxon>
        <taxon>Cryptodira</taxon>
        <taxon>Durocryptodira</taxon>
        <taxon>Testudinoidea</taxon>
        <taxon>Geoemydidae</taxon>
        <taxon>Geoemydinae</taxon>
        <taxon>Mauremys</taxon>
    </lineage>
</organism>
<dbReference type="EMBL" id="JAHDVG010000465">
    <property type="protein sequence ID" value="KAH1183890.1"/>
    <property type="molecule type" value="Genomic_DNA"/>
</dbReference>
<proteinExistence type="predicted"/>
<name>A0A9D3XRG1_9SAUR</name>
<accession>A0A9D3XRG1</accession>
<protein>
    <submittedName>
        <fullName evidence="1">Uncharacterized protein</fullName>
    </submittedName>
</protein>
<dbReference type="Proteomes" id="UP000827986">
    <property type="component" value="Unassembled WGS sequence"/>
</dbReference>
<sequence>MRLKAPKRREGSQGANVAWSERPVGLVGEGSWRERQEIRALTAKTVTARLVATQSKQMPRPSRTLEVTRCPVSPTCVSPPSPESGSLTFAFGQLAAERSGRLGVIASLLTSPPPLPRKGEGEGCRARITGCGGETERRGQFEMQGVSLTKRRRECSCTREPSGVLPTPPQGMAGRTLFLSC</sequence>
<gene>
    <name evidence="1" type="ORF">KIL84_014506</name>
</gene>
<evidence type="ECO:0000313" key="2">
    <source>
        <dbReference type="Proteomes" id="UP000827986"/>
    </source>
</evidence>
<comment type="caution">
    <text evidence="1">The sequence shown here is derived from an EMBL/GenBank/DDBJ whole genome shotgun (WGS) entry which is preliminary data.</text>
</comment>
<dbReference type="AlphaFoldDB" id="A0A9D3XRG1"/>